<reference evidence="2" key="1">
    <citation type="submission" date="2022-11" db="UniProtKB">
        <authorList>
            <consortium name="WormBaseParasite"/>
        </authorList>
    </citation>
    <scope>IDENTIFICATION</scope>
</reference>
<organism evidence="1 2">
    <name type="scientific">Panagrolaimus sp. ES5</name>
    <dbReference type="NCBI Taxonomy" id="591445"/>
    <lineage>
        <taxon>Eukaryota</taxon>
        <taxon>Metazoa</taxon>
        <taxon>Ecdysozoa</taxon>
        <taxon>Nematoda</taxon>
        <taxon>Chromadorea</taxon>
        <taxon>Rhabditida</taxon>
        <taxon>Tylenchina</taxon>
        <taxon>Panagrolaimomorpha</taxon>
        <taxon>Panagrolaimoidea</taxon>
        <taxon>Panagrolaimidae</taxon>
        <taxon>Panagrolaimus</taxon>
    </lineage>
</organism>
<accession>A0AC34GXC7</accession>
<evidence type="ECO:0000313" key="1">
    <source>
        <dbReference type="Proteomes" id="UP000887579"/>
    </source>
</evidence>
<name>A0AC34GXC7_9BILA</name>
<sequence length="134" mass="15466">MFLFGFSLALFTVTSTFCQPIRSLFNNYVIDSIIPTEFNQQLIEYNKPDSMPIISRSMLEADKGQVSRASISNALSNMRNVVSQMPNIIPEKRSNDMSGYDYFLSNEAKTPYNHLFTPIQQRSPFKRAFKQMFL</sequence>
<dbReference type="Proteomes" id="UP000887579">
    <property type="component" value="Unplaced"/>
</dbReference>
<evidence type="ECO:0000313" key="2">
    <source>
        <dbReference type="WBParaSite" id="ES5_v2.g9468.t1"/>
    </source>
</evidence>
<protein>
    <submittedName>
        <fullName evidence="2">Uncharacterized protein</fullName>
    </submittedName>
</protein>
<proteinExistence type="predicted"/>
<dbReference type="WBParaSite" id="ES5_v2.g9468.t1">
    <property type="protein sequence ID" value="ES5_v2.g9468.t1"/>
    <property type="gene ID" value="ES5_v2.g9468"/>
</dbReference>